<gene>
    <name evidence="2" type="primary">LOC115879274</name>
</gene>
<protein>
    <submittedName>
        <fullName evidence="2">Uncharacterized protein LOC115879274 isoform X1</fullName>
    </submittedName>
</protein>
<dbReference type="RefSeq" id="XP_030751850.1">
    <property type="nucleotide sequence ID" value="XM_030895990.1"/>
</dbReference>
<dbReference type="AlphaFoldDB" id="A0A6J2XLU3"/>
<dbReference type="KEGG" id="soy:115879274"/>
<dbReference type="GeneID" id="115879274"/>
<sequence length="227" mass="26327">MMKEIQKIVHCSPIRNFLNPSYNPSYNPLWSRLIKSSKIVKPDGEPLRENSVVKTASRKIRTIINKVILTILDALLPKEAFELLYKNGDARDRALEKLPSTNVFYSLNQPGSFPRDASNNPILQSLSKRSDEIVQHPPLRDRALFRLRNLFKSNYYPAPYPGDESNRSFLKLLSKLRDKNVQRPVHPAKRMISFFKRVGLKLRQHVLRVIALIWHSLWPEGLNKASY</sequence>
<reference evidence="2" key="1">
    <citation type="submission" date="2025-08" db="UniProtKB">
        <authorList>
            <consortium name="RefSeq"/>
        </authorList>
    </citation>
    <scope>IDENTIFICATION</scope>
    <source>
        <tissue evidence="2">Gonads</tissue>
    </source>
</reference>
<organism evidence="1 2">
    <name type="scientific">Sitophilus oryzae</name>
    <name type="common">Rice weevil</name>
    <name type="synonym">Curculio oryzae</name>
    <dbReference type="NCBI Taxonomy" id="7048"/>
    <lineage>
        <taxon>Eukaryota</taxon>
        <taxon>Metazoa</taxon>
        <taxon>Ecdysozoa</taxon>
        <taxon>Arthropoda</taxon>
        <taxon>Hexapoda</taxon>
        <taxon>Insecta</taxon>
        <taxon>Pterygota</taxon>
        <taxon>Neoptera</taxon>
        <taxon>Endopterygota</taxon>
        <taxon>Coleoptera</taxon>
        <taxon>Polyphaga</taxon>
        <taxon>Cucujiformia</taxon>
        <taxon>Curculionidae</taxon>
        <taxon>Dryophthorinae</taxon>
        <taxon>Sitophilus</taxon>
    </lineage>
</organism>
<keyword evidence="1" id="KW-1185">Reference proteome</keyword>
<accession>A0A6J2XLU3</accession>
<evidence type="ECO:0000313" key="1">
    <source>
        <dbReference type="Proteomes" id="UP000504635"/>
    </source>
</evidence>
<dbReference type="Proteomes" id="UP000504635">
    <property type="component" value="Unplaced"/>
</dbReference>
<dbReference type="InParanoid" id="A0A6J2XLU3"/>
<name>A0A6J2XLU3_SITOR</name>
<evidence type="ECO:0000313" key="2">
    <source>
        <dbReference type="RefSeq" id="XP_030751850.1"/>
    </source>
</evidence>
<proteinExistence type="predicted"/>